<keyword evidence="2" id="KW-0378">Hydrolase</keyword>
<comment type="caution">
    <text evidence="4">The sequence shown here is derived from an EMBL/GenBank/DDBJ whole genome shotgun (WGS) entry which is preliminary data.</text>
</comment>
<accession>A0ABP1GBH2</accession>
<dbReference type="EMBL" id="CAXHTA020000019">
    <property type="protein sequence ID" value="CAL5228647.1"/>
    <property type="molecule type" value="Genomic_DNA"/>
</dbReference>
<proteinExistence type="predicted"/>
<sequence length="242" mass="26927">MVMPELAYQNEQFYPHGLKSMSKEHNPGGTMEKTLQRLGEVDIIPPPGPSKFVAPQTVMYHLDGRQRRWDMVKSHSSVGIVLYHAEQDALLVVRQFRPAVYASRWMEAKAEGRGPPPLSVGFTYELTAGIIDKSKSNEEIAKEEVLEEVGYDVKVENMKPVTMYVSSTGISGSKHFMFYTAVDEGMRSNGGGGLQDTGEAIEVLALPISQADSFEKDEEMPKSAGLLFGLMWLRNQKQQGLL</sequence>
<dbReference type="InterPro" id="IPR015797">
    <property type="entry name" value="NUDIX_hydrolase-like_dom_sf"/>
</dbReference>
<dbReference type="CDD" id="cd18887">
    <property type="entry name" value="NUDIX_UGPPase_Nudt14"/>
    <property type="match status" value="1"/>
</dbReference>
<organism evidence="4 5">
    <name type="scientific">Coccomyxa viridis</name>
    <dbReference type="NCBI Taxonomy" id="1274662"/>
    <lineage>
        <taxon>Eukaryota</taxon>
        <taxon>Viridiplantae</taxon>
        <taxon>Chlorophyta</taxon>
        <taxon>core chlorophytes</taxon>
        <taxon>Trebouxiophyceae</taxon>
        <taxon>Trebouxiophyceae incertae sedis</taxon>
        <taxon>Coccomyxaceae</taxon>
        <taxon>Coccomyxa</taxon>
    </lineage>
</organism>
<dbReference type="InterPro" id="IPR000086">
    <property type="entry name" value="NUDIX_hydrolase_dom"/>
</dbReference>
<protein>
    <submittedName>
        <fullName evidence="4">G11815 protein</fullName>
    </submittedName>
</protein>
<name>A0ABP1GBH2_9CHLO</name>
<evidence type="ECO:0000313" key="4">
    <source>
        <dbReference type="EMBL" id="CAL5228647.1"/>
    </source>
</evidence>
<evidence type="ECO:0000259" key="3">
    <source>
        <dbReference type="PROSITE" id="PS51462"/>
    </source>
</evidence>
<comment type="cofactor">
    <cofactor evidence="1">
        <name>Mg(2+)</name>
        <dbReference type="ChEBI" id="CHEBI:18420"/>
    </cofactor>
</comment>
<dbReference type="PROSITE" id="PS51462">
    <property type="entry name" value="NUDIX"/>
    <property type="match status" value="1"/>
</dbReference>
<dbReference type="InterPro" id="IPR004385">
    <property type="entry name" value="NDP_pyrophosphatase"/>
</dbReference>
<gene>
    <name evidence="4" type="primary">g11815</name>
    <name evidence="4" type="ORF">VP750_LOCUS10553</name>
</gene>
<dbReference type="PANTHER" id="PTHR11839">
    <property type="entry name" value="UDP/ADP-SUGAR PYROPHOSPHATASE"/>
    <property type="match status" value="1"/>
</dbReference>
<keyword evidence="5" id="KW-1185">Reference proteome</keyword>
<dbReference type="SUPFAM" id="SSF55811">
    <property type="entry name" value="Nudix"/>
    <property type="match status" value="1"/>
</dbReference>
<evidence type="ECO:0000256" key="2">
    <source>
        <dbReference type="ARBA" id="ARBA00022801"/>
    </source>
</evidence>
<dbReference type="Pfam" id="PF00293">
    <property type="entry name" value="NUDIX"/>
    <property type="match status" value="1"/>
</dbReference>
<dbReference type="Gene3D" id="3.90.79.10">
    <property type="entry name" value="Nucleoside Triphosphate Pyrophosphohydrolase"/>
    <property type="match status" value="1"/>
</dbReference>
<reference evidence="4 5" key="1">
    <citation type="submission" date="2024-06" db="EMBL/GenBank/DDBJ databases">
        <authorList>
            <person name="Kraege A."/>
            <person name="Thomma B."/>
        </authorList>
    </citation>
    <scope>NUCLEOTIDE SEQUENCE [LARGE SCALE GENOMIC DNA]</scope>
</reference>
<evidence type="ECO:0000256" key="1">
    <source>
        <dbReference type="ARBA" id="ARBA00001946"/>
    </source>
</evidence>
<evidence type="ECO:0000313" key="5">
    <source>
        <dbReference type="Proteomes" id="UP001497392"/>
    </source>
</evidence>
<dbReference type="NCBIfam" id="TIGR00052">
    <property type="entry name" value="nudix-type nucleoside diphosphatase, YffH/AdpP family"/>
    <property type="match status" value="1"/>
</dbReference>
<feature type="domain" description="Nudix hydrolase" evidence="3">
    <location>
        <begin position="73"/>
        <end position="228"/>
    </location>
</feature>
<dbReference type="Proteomes" id="UP001497392">
    <property type="component" value="Unassembled WGS sequence"/>
</dbReference>
<dbReference type="PANTHER" id="PTHR11839:SF15">
    <property type="entry name" value="URIDINE DIPHOSPHATE GLUCOSE PYROPHOSPHATASE NUDT14"/>
    <property type="match status" value="1"/>
</dbReference>